<evidence type="ECO:0000256" key="5">
    <source>
        <dbReference type="ARBA" id="ARBA00023002"/>
    </source>
</evidence>
<dbReference type="InterPro" id="IPR009075">
    <property type="entry name" value="AcylCo_DH/oxidase_C"/>
</dbReference>
<dbReference type="InterPro" id="IPR013786">
    <property type="entry name" value="AcylCoA_DH/ox_N"/>
</dbReference>
<proteinExistence type="inferred from homology"/>
<dbReference type="Gene3D" id="1.20.140.10">
    <property type="entry name" value="Butyryl-CoA Dehydrogenase, subunit A, domain 3"/>
    <property type="match status" value="1"/>
</dbReference>
<gene>
    <name evidence="10" type="ORF">BLA60_30925</name>
</gene>
<dbReference type="GO" id="GO:0050660">
    <property type="term" value="F:flavin adenine dinucleotide binding"/>
    <property type="evidence" value="ECO:0007669"/>
    <property type="project" value="InterPro"/>
</dbReference>
<dbReference type="EMBL" id="MSIF01000020">
    <property type="protein sequence ID" value="OLF06677.1"/>
    <property type="molecule type" value="Genomic_DNA"/>
</dbReference>
<evidence type="ECO:0000256" key="4">
    <source>
        <dbReference type="ARBA" id="ARBA00022827"/>
    </source>
</evidence>
<protein>
    <submittedName>
        <fullName evidence="10">Acyl-CoA dehydrogenase</fullName>
    </submittedName>
</protein>
<keyword evidence="11" id="KW-1185">Reference proteome</keyword>
<accession>A0A7Z0WI44</accession>
<dbReference type="GO" id="GO:0003995">
    <property type="term" value="F:acyl-CoA dehydrogenase activity"/>
    <property type="evidence" value="ECO:0007669"/>
    <property type="project" value="InterPro"/>
</dbReference>
<reference evidence="10 11" key="1">
    <citation type="submission" date="2016-12" db="EMBL/GenBank/DDBJ databases">
        <title>The draft genome sequence of Actinophytocola xinjiangensis.</title>
        <authorList>
            <person name="Wang W."/>
            <person name="Yuan L."/>
        </authorList>
    </citation>
    <scope>NUCLEOTIDE SEQUENCE [LARGE SCALE GENOMIC DNA]</scope>
    <source>
        <strain evidence="10 11">CGMCC 4.4663</strain>
    </source>
</reference>
<comment type="cofactor">
    <cofactor evidence="1 6">
        <name>FAD</name>
        <dbReference type="ChEBI" id="CHEBI:57692"/>
    </cofactor>
</comment>
<evidence type="ECO:0000259" key="9">
    <source>
        <dbReference type="Pfam" id="PF02771"/>
    </source>
</evidence>
<dbReference type="Pfam" id="PF02770">
    <property type="entry name" value="Acyl-CoA_dh_M"/>
    <property type="match status" value="1"/>
</dbReference>
<dbReference type="InterPro" id="IPR009100">
    <property type="entry name" value="AcylCoA_DH/oxidase_NM_dom_sf"/>
</dbReference>
<feature type="domain" description="Acyl-CoA oxidase/dehydrogenase middle" evidence="8">
    <location>
        <begin position="117"/>
        <end position="212"/>
    </location>
</feature>
<evidence type="ECO:0000256" key="3">
    <source>
        <dbReference type="ARBA" id="ARBA00022630"/>
    </source>
</evidence>
<evidence type="ECO:0000259" key="7">
    <source>
        <dbReference type="Pfam" id="PF00441"/>
    </source>
</evidence>
<dbReference type="RefSeq" id="WP_075136558.1">
    <property type="nucleotide sequence ID" value="NZ_MSIF01000020.1"/>
</dbReference>
<dbReference type="OrthoDB" id="5179760at2"/>
<feature type="domain" description="Acyl-CoA dehydrogenase/oxidase C-terminal" evidence="7">
    <location>
        <begin position="224"/>
        <end position="356"/>
    </location>
</feature>
<dbReference type="FunFam" id="2.40.110.10:FF:000011">
    <property type="entry name" value="Acyl-CoA dehydrogenase FadE34"/>
    <property type="match status" value="1"/>
</dbReference>
<dbReference type="Pfam" id="PF02771">
    <property type="entry name" value="Acyl-CoA_dh_N"/>
    <property type="match status" value="1"/>
</dbReference>
<evidence type="ECO:0000256" key="6">
    <source>
        <dbReference type="RuleBase" id="RU362125"/>
    </source>
</evidence>
<comment type="similarity">
    <text evidence="2 6">Belongs to the acyl-CoA dehydrogenase family.</text>
</comment>
<dbReference type="GO" id="GO:0005886">
    <property type="term" value="C:plasma membrane"/>
    <property type="evidence" value="ECO:0007669"/>
    <property type="project" value="TreeGrafter"/>
</dbReference>
<dbReference type="PANTHER" id="PTHR43292:SF3">
    <property type="entry name" value="ACYL-COA DEHYDROGENASE FADE29"/>
    <property type="match status" value="1"/>
</dbReference>
<dbReference type="InterPro" id="IPR037069">
    <property type="entry name" value="AcylCoA_DH/ox_N_sf"/>
</dbReference>
<dbReference type="SUPFAM" id="SSF56645">
    <property type="entry name" value="Acyl-CoA dehydrogenase NM domain-like"/>
    <property type="match status" value="1"/>
</dbReference>
<dbReference type="Gene3D" id="1.10.540.10">
    <property type="entry name" value="Acyl-CoA dehydrogenase/oxidase, N-terminal domain"/>
    <property type="match status" value="1"/>
</dbReference>
<dbReference type="PROSITE" id="PS00072">
    <property type="entry name" value="ACYL_COA_DH_1"/>
    <property type="match status" value="1"/>
</dbReference>
<name>A0A7Z0WI44_9PSEU</name>
<dbReference type="PANTHER" id="PTHR43292">
    <property type="entry name" value="ACYL-COA DEHYDROGENASE"/>
    <property type="match status" value="1"/>
</dbReference>
<keyword evidence="3 6" id="KW-0285">Flavoprotein</keyword>
<organism evidence="10 11">
    <name type="scientific">Actinophytocola xinjiangensis</name>
    <dbReference type="NCBI Taxonomy" id="485602"/>
    <lineage>
        <taxon>Bacteria</taxon>
        <taxon>Bacillati</taxon>
        <taxon>Actinomycetota</taxon>
        <taxon>Actinomycetes</taxon>
        <taxon>Pseudonocardiales</taxon>
        <taxon>Pseudonocardiaceae</taxon>
    </lineage>
</organism>
<dbReference type="InterPro" id="IPR006091">
    <property type="entry name" value="Acyl-CoA_Oxase/DH_mid-dom"/>
</dbReference>
<evidence type="ECO:0000256" key="2">
    <source>
        <dbReference type="ARBA" id="ARBA00009347"/>
    </source>
</evidence>
<dbReference type="Proteomes" id="UP000185696">
    <property type="component" value="Unassembled WGS sequence"/>
</dbReference>
<feature type="domain" description="Acyl-CoA dehydrogenase/oxidase N-terminal" evidence="9">
    <location>
        <begin position="9"/>
        <end position="113"/>
    </location>
</feature>
<dbReference type="InterPro" id="IPR006089">
    <property type="entry name" value="Acyl-CoA_DH_CS"/>
</dbReference>
<comment type="caution">
    <text evidence="10">The sequence shown here is derived from an EMBL/GenBank/DDBJ whole genome shotgun (WGS) entry which is preliminary data.</text>
</comment>
<evidence type="ECO:0000256" key="1">
    <source>
        <dbReference type="ARBA" id="ARBA00001974"/>
    </source>
</evidence>
<dbReference type="AlphaFoldDB" id="A0A7Z0WI44"/>
<dbReference type="Pfam" id="PF00441">
    <property type="entry name" value="Acyl-CoA_dh_1"/>
    <property type="match status" value="1"/>
</dbReference>
<keyword evidence="4 6" id="KW-0274">FAD</keyword>
<keyword evidence="5 6" id="KW-0560">Oxidoreductase</keyword>
<dbReference type="InterPro" id="IPR046373">
    <property type="entry name" value="Acyl-CoA_Oxase/DH_mid-dom_sf"/>
</dbReference>
<sequence length="363" mass="39585">MSDAVGEFAAFIDATLPADHAERLDHYRHDDRLRADYQVAAFEAGWLVPEWEPELGGHGLSPLDALAVRIEGARRQTPRTLNVQGVGVVAPALRRFGTAEQRERLLVPVLRGEQWWALGMSEPGSGSDLASLRTTARRDGDVFVVSGQKIWTTQAHQSRWCTLYVRTDPDAPRHAGISCLILDLHAPGVDIRPIRRAAESVDAFCEVFLDDVRVPAANLLGPEGQGWRVATESLAHERDMIWINNWVDVERSLAPVLAGELAPDLAARAGRLLADAEALRFTGLRTVLRRTAGAPVPEFFVLKLLGSEAAQAAAQLALDVHGLTSPALFDDLVESLGATIYGGTSEIQRDLIGEKVLGLPRDR</sequence>
<evidence type="ECO:0000313" key="11">
    <source>
        <dbReference type="Proteomes" id="UP000185696"/>
    </source>
</evidence>
<evidence type="ECO:0000259" key="8">
    <source>
        <dbReference type="Pfam" id="PF02770"/>
    </source>
</evidence>
<dbReference type="InterPro" id="IPR036250">
    <property type="entry name" value="AcylCo_DH-like_C"/>
</dbReference>
<dbReference type="SUPFAM" id="SSF47203">
    <property type="entry name" value="Acyl-CoA dehydrogenase C-terminal domain-like"/>
    <property type="match status" value="1"/>
</dbReference>
<evidence type="ECO:0000313" key="10">
    <source>
        <dbReference type="EMBL" id="OLF06677.1"/>
    </source>
</evidence>
<dbReference type="Gene3D" id="2.40.110.10">
    <property type="entry name" value="Butyryl-CoA Dehydrogenase, subunit A, domain 2"/>
    <property type="match status" value="1"/>
</dbReference>
<dbReference type="InterPro" id="IPR052161">
    <property type="entry name" value="Mycobact_Acyl-CoA_DH"/>
</dbReference>